<keyword evidence="2" id="KW-1185">Reference proteome</keyword>
<sequence length="98" mass="12042">MKNRRLFRHYLHVVVGRNHHVLSDRDYIFVSLERGILFVIYYLFVRCYQDLTFLVCLKTDQQLRYGKVCTSQLQWIYFYLSTKLHYALVSYIPNTRQR</sequence>
<protein>
    <submittedName>
        <fullName evidence="1">Uncharacterized protein</fullName>
    </submittedName>
</protein>
<organism evidence="1 2">
    <name type="scientific">Aphis craccivora</name>
    <name type="common">Cowpea aphid</name>
    <dbReference type="NCBI Taxonomy" id="307492"/>
    <lineage>
        <taxon>Eukaryota</taxon>
        <taxon>Metazoa</taxon>
        <taxon>Ecdysozoa</taxon>
        <taxon>Arthropoda</taxon>
        <taxon>Hexapoda</taxon>
        <taxon>Insecta</taxon>
        <taxon>Pterygota</taxon>
        <taxon>Neoptera</taxon>
        <taxon>Paraneoptera</taxon>
        <taxon>Hemiptera</taxon>
        <taxon>Sternorrhyncha</taxon>
        <taxon>Aphidomorpha</taxon>
        <taxon>Aphidoidea</taxon>
        <taxon>Aphididae</taxon>
        <taxon>Aphidini</taxon>
        <taxon>Aphis</taxon>
        <taxon>Aphis</taxon>
    </lineage>
</organism>
<gene>
    <name evidence="1" type="ORF">FWK35_00022372</name>
</gene>
<reference evidence="1 2" key="1">
    <citation type="submission" date="2019-08" db="EMBL/GenBank/DDBJ databases">
        <title>Whole genome of Aphis craccivora.</title>
        <authorList>
            <person name="Voronova N.V."/>
            <person name="Shulinski R.S."/>
            <person name="Bandarenka Y.V."/>
            <person name="Zhorov D.G."/>
            <person name="Warner D."/>
        </authorList>
    </citation>
    <scope>NUCLEOTIDE SEQUENCE [LARGE SCALE GENOMIC DNA]</scope>
    <source>
        <strain evidence="1">180601</strain>
        <tissue evidence="1">Whole Body</tissue>
    </source>
</reference>
<dbReference type="AlphaFoldDB" id="A0A6G0XQX6"/>
<evidence type="ECO:0000313" key="2">
    <source>
        <dbReference type="Proteomes" id="UP000478052"/>
    </source>
</evidence>
<accession>A0A6G0XQX6</accession>
<comment type="caution">
    <text evidence="1">The sequence shown here is derived from an EMBL/GenBank/DDBJ whole genome shotgun (WGS) entry which is preliminary data.</text>
</comment>
<dbReference type="Proteomes" id="UP000478052">
    <property type="component" value="Unassembled WGS sequence"/>
</dbReference>
<dbReference type="EMBL" id="VUJU01007616">
    <property type="protein sequence ID" value="KAF0742944.1"/>
    <property type="molecule type" value="Genomic_DNA"/>
</dbReference>
<proteinExistence type="predicted"/>
<name>A0A6G0XQX6_APHCR</name>
<evidence type="ECO:0000313" key="1">
    <source>
        <dbReference type="EMBL" id="KAF0742944.1"/>
    </source>
</evidence>